<sequence length="180" mass="20377">MKNNTAIVLILLSVGLFYTFSNGQYKDVQEIQAVANEYRNVLGSASDVVQLRDNLMVTYNMFPVEEIDRINKILPDNIDTVELALDLDTMASAHDISIKSVQTTMNKGDSRGLIVLPENAGVYEKATISISFVSNYENFMRLIADIERSLRIMDIKQISFQANDSGLYEYKISAETYWLK</sequence>
<dbReference type="InterPro" id="IPR014717">
    <property type="entry name" value="Transl_elong_EF1B/ribsomal_bS6"/>
</dbReference>
<evidence type="ECO:0000313" key="2">
    <source>
        <dbReference type="Proteomes" id="UP000229794"/>
    </source>
</evidence>
<evidence type="ECO:0008006" key="3">
    <source>
        <dbReference type="Google" id="ProtNLM"/>
    </source>
</evidence>
<dbReference type="EMBL" id="PCST01000002">
    <property type="protein sequence ID" value="PIP56016.1"/>
    <property type="molecule type" value="Genomic_DNA"/>
</dbReference>
<comment type="caution">
    <text evidence="1">The sequence shown here is derived from an EMBL/GenBank/DDBJ whole genome shotgun (WGS) entry which is preliminary data.</text>
</comment>
<gene>
    <name evidence="1" type="ORF">COX06_00060</name>
</gene>
<dbReference type="Proteomes" id="UP000229794">
    <property type="component" value="Unassembled WGS sequence"/>
</dbReference>
<dbReference type="Pfam" id="PF04350">
    <property type="entry name" value="PilO"/>
    <property type="match status" value="1"/>
</dbReference>
<accession>A0A2H0BED0</accession>
<dbReference type="GO" id="GO:0043683">
    <property type="term" value="P:type IV pilus assembly"/>
    <property type="evidence" value="ECO:0007669"/>
    <property type="project" value="InterPro"/>
</dbReference>
<dbReference type="AlphaFoldDB" id="A0A2H0BED0"/>
<reference evidence="1 2" key="1">
    <citation type="submission" date="2017-09" db="EMBL/GenBank/DDBJ databases">
        <title>Depth-based differentiation of microbial function through sediment-hosted aquifers and enrichment of novel symbionts in the deep terrestrial subsurface.</title>
        <authorList>
            <person name="Probst A.J."/>
            <person name="Ladd B."/>
            <person name="Jarett J.K."/>
            <person name="Geller-Mcgrath D.E."/>
            <person name="Sieber C.M."/>
            <person name="Emerson J.B."/>
            <person name="Anantharaman K."/>
            <person name="Thomas B.C."/>
            <person name="Malmstrom R."/>
            <person name="Stieglmeier M."/>
            <person name="Klingl A."/>
            <person name="Woyke T."/>
            <person name="Ryan C.M."/>
            <person name="Banfield J.F."/>
        </authorList>
    </citation>
    <scope>NUCLEOTIDE SEQUENCE [LARGE SCALE GENOMIC DNA]</scope>
    <source>
        <strain evidence="1">CG22_combo_CG10-13_8_21_14_all_42_17</strain>
    </source>
</reference>
<protein>
    <recommendedName>
        <fullName evidence="3">Pilus assembly protein PilO</fullName>
    </recommendedName>
</protein>
<name>A0A2H0BED0_9BACT</name>
<proteinExistence type="predicted"/>
<dbReference type="Gene3D" id="3.30.70.60">
    <property type="match status" value="1"/>
</dbReference>
<evidence type="ECO:0000313" key="1">
    <source>
        <dbReference type="EMBL" id="PIP56016.1"/>
    </source>
</evidence>
<dbReference type="InterPro" id="IPR007445">
    <property type="entry name" value="PilO"/>
</dbReference>
<dbReference type="GO" id="GO:0043107">
    <property type="term" value="P:type IV pilus-dependent motility"/>
    <property type="evidence" value="ECO:0007669"/>
    <property type="project" value="InterPro"/>
</dbReference>
<organism evidence="1 2">
    <name type="scientific">Candidatus Zambryskibacteria bacterium CG22_combo_CG10-13_8_21_14_all_42_17</name>
    <dbReference type="NCBI Taxonomy" id="1975118"/>
    <lineage>
        <taxon>Bacteria</taxon>
        <taxon>Candidatus Zambryskiibacteriota</taxon>
    </lineage>
</organism>